<reference evidence="2" key="1">
    <citation type="submission" date="2015-04" db="UniProtKB">
        <authorList>
            <consortium name="EnsemblPlants"/>
        </authorList>
    </citation>
    <scope>IDENTIFICATION</scope>
</reference>
<feature type="region of interest" description="Disordered" evidence="1">
    <location>
        <begin position="1"/>
        <end position="21"/>
    </location>
</feature>
<evidence type="ECO:0000313" key="2">
    <source>
        <dbReference type="EnsemblPlants" id="OGLUM05G14800.1"/>
    </source>
</evidence>
<evidence type="ECO:0000256" key="1">
    <source>
        <dbReference type="SAM" id="MobiDB-lite"/>
    </source>
</evidence>
<dbReference type="EnsemblPlants" id="OGLUM05G14800.1">
    <property type="protein sequence ID" value="OGLUM05G14800.1"/>
    <property type="gene ID" value="OGLUM05G14800"/>
</dbReference>
<dbReference type="Proteomes" id="UP000026961">
    <property type="component" value="Chromosome 5"/>
</dbReference>
<accession>A0A0D9ZYA1</accession>
<name>A0A0D9ZYA1_9ORYZ</name>
<reference evidence="2" key="2">
    <citation type="submission" date="2018-05" db="EMBL/GenBank/DDBJ databases">
        <title>OgluRS3 (Oryza glumaepatula Reference Sequence Version 3).</title>
        <authorList>
            <person name="Zhang J."/>
            <person name="Kudrna D."/>
            <person name="Lee S."/>
            <person name="Talag J."/>
            <person name="Welchert J."/>
            <person name="Wing R.A."/>
        </authorList>
    </citation>
    <scope>NUCLEOTIDE SEQUENCE [LARGE SCALE GENOMIC DNA]</scope>
</reference>
<sequence length="171" mass="18211">MTLSCRQGSRRHRDSSPSMRDVTRFHLFVRRRRLRRPPQESRTAAVDRDEEGQAIIEIVARVGTPAEKGTGHSKLVRHYDSEASWNNSPSGGKVQDAAAFAKIEQLGFPSTAALHISGGGKFGDMLIEEELVVHDVVVGVGLSGSSGGGEAAEARLGLVVVVNNGDGGVVV</sequence>
<dbReference type="Gramene" id="OGLUM05G14800.1">
    <property type="protein sequence ID" value="OGLUM05G14800.1"/>
    <property type="gene ID" value="OGLUM05G14800"/>
</dbReference>
<protein>
    <submittedName>
        <fullName evidence="2">Uncharacterized protein</fullName>
    </submittedName>
</protein>
<keyword evidence="3" id="KW-1185">Reference proteome</keyword>
<evidence type="ECO:0000313" key="3">
    <source>
        <dbReference type="Proteomes" id="UP000026961"/>
    </source>
</evidence>
<organism evidence="2">
    <name type="scientific">Oryza glumipatula</name>
    <dbReference type="NCBI Taxonomy" id="40148"/>
    <lineage>
        <taxon>Eukaryota</taxon>
        <taxon>Viridiplantae</taxon>
        <taxon>Streptophyta</taxon>
        <taxon>Embryophyta</taxon>
        <taxon>Tracheophyta</taxon>
        <taxon>Spermatophyta</taxon>
        <taxon>Magnoliopsida</taxon>
        <taxon>Liliopsida</taxon>
        <taxon>Poales</taxon>
        <taxon>Poaceae</taxon>
        <taxon>BOP clade</taxon>
        <taxon>Oryzoideae</taxon>
        <taxon>Oryzeae</taxon>
        <taxon>Oryzinae</taxon>
        <taxon>Oryza</taxon>
    </lineage>
</organism>
<dbReference type="HOGENOM" id="CLU_1565307_0_0_1"/>
<dbReference type="AlphaFoldDB" id="A0A0D9ZYA1"/>
<proteinExistence type="predicted"/>